<evidence type="ECO:0000313" key="3">
    <source>
        <dbReference type="Proteomes" id="UP001408789"/>
    </source>
</evidence>
<dbReference type="Pfam" id="PF03372">
    <property type="entry name" value="Exo_endo_phos"/>
    <property type="match status" value="1"/>
</dbReference>
<comment type="caution">
    <text evidence="2">The sequence shown here is derived from an EMBL/GenBank/DDBJ whole genome shotgun (WGS) entry which is preliminary data.</text>
</comment>
<proteinExistence type="predicted"/>
<evidence type="ECO:0000259" key="1">
    <source>
        <dbReference type="Pfam" id="PF03372"/>
    </source>
</evidence>
<dbReference type="SUPFAM" id="SSF56219">
    <property type="entry name" value="DNase I-like"/>
    <property type="match status" value="1"/>
</dbReference>
<protein>
    <recommendedName>
        <fullName evidence="1">Endonuclease/exonuclease/phosphatase domain-containing protein</fullName>
    </recommendedName>
</protein>
<dbReference type="AlphaFoldDB" id="A0AAP0D692"/>
<dbReference type="Gene3D" id="3.60.10.10">
    <property type="entry name" value="Endonuclease/exonuclease/phosphatase"/>
    <property type="match status" value="1"/>
</dbReference>
<keyword evidence="3" id="KW-1185">Reference proteome</keyword>
<gene>
    <name evidence="2" type="ORF">SSX86_012640</name>
</gene>
<dbReference type="PANTHER" id="PTHR33710">
    <property type="entry name" value="BNAC02G09200D PROTEIN"/>
    <property type="match status" value="1"/>
</dbReference>
<dbReference type="GO" id="GO:0003824">
    <property type="term" value="F:catalytic activity"/>
    <property type="evidence" value="ECO:0007669"/>
    <property type="project" value="InterPro"/>
</dbReference>
<dbReference type="Proteomes" id="UP001408789">
    <property type="component" value="Unassembled WGS sequence"/>
</dbReference>
<dbReference type="InterPro" id="IPR005135">
    <property type="entry name" value="Endo/exonuclease/phosphatase"/>
</dbReference>
<evidence type="ECO:0000313" key="2">
    <source>
        <dbReference type="EMBL" id="KAK9068526.1"/>
    </source>
</evidence>
<dbReference type="EMBL" id="JBCNJP010000014">
    <property type="protein sequence ID" value="KAK9068526.1"/>
    <property type="molecule type" value="Genomic_DNA"/>
</dbReference>
<dbReference type="InterPro" id="IPR036691">
    <property type="entry name" value="Endo/exonu/phosph_ase_sf"/>
</dbReference>
<name>A0AAP0D692_9ASTR</name>
<organism evidence="2 3">
    <name type="scientific">Deinandra increscens subsp. villosa</name>
    <dbReference type="NCBI Taxonomy" id="3103831"/>
    <lineage>
        <taxon>Eukaryota</taxon>
        <taxon>Viridiplantae</taxon>
        <taxon>Streptophyta</taxon>
        <taxon>Embryophyta</taxon>
        <taxon>Tracheophyta</taxon>
        <taxon>Spermatophyta</taxon>
        <taxon>Magnoliopsida</taxon>
        <taxon>eudicotyledons</taxon>
        <taxon>Gunneridae</taxon>
        <taxon>Pentapetalae</taxon>
        <taxon>asterids</taxon>
        <taxon>campanulids</taxon>
        <taxon>Asterales</taxon>
        <taxon>Asteraceae</taxon>
        <taxon>Asteroideae</taxon>
        <taxon>Heliantheae alliance</taxon>
        <taxon>Madieae</taxon>
        <taxon>Madiinae</taxon>
        <taxon>Deinandra</taxon>
    </lineage>
</organism>
<feature type="domain" description="Endonuclease/exonuclease/phosphatase" evidence="1">
    <location>
        <begin position="34"/>
        <end position="228"/>
    </location>
</feature>
<reference evidence="2 3" key="1">
    <citation type="submission" date="2024-04" db="EMBL/GenBank/DDBJ databases">
        <title>The reference genome of an endangered Asteraceae, Deinandra increscens subsp. villosa, native to the Central Coast of California.</title>
        <authorList>
            <person name="Guilliams M."/>
            <person name="Hasenstab-Lehman K."/>
            <person name="Meyer R."/>
            <person name="Mcevoy S."/>
        </authorList>
    </citation>
    <scope>NUCLEOTIDE SEQUENCE [LARGE SCALE GENOMIC DNA]</scope>
    <source>
        <tissue evidence="2">Leaf</tissue>
    </source>
</reference>
<dbReference type="PANTHER" id="PTHR33710:SF64">
    <property type="entry name" value="ENDONUCLEASE_EXONUCLEASE_PHOSPHATASE DOMAIN-CONTAINING PROTEIN"/>
    <property type="match status" value="1"/>
</dbReference>
<sequence>MVNDDSIAICGNDGEGDGKKTKWIRGLKLEKKVNFVCIQETKATDLNNLPIRQLWGNSEVRFEGVEAQGRSGGILSLWNPTVFRFENSVKNPNFLLISGSLVGGQGIVNIVNVYAPQDLDRKRSLWQTFLGLMANGSGMWIFVGDFNEVRYPEERKLSRFNARGAEYFNEFIAEGNLQEYSMGGSKFTFSYGKGKNFSKLDRVLVCNDFFERWPAATVTAMPRLWSDHSPIILKVSVADFGSVPFRFFSSWLKREDLVSESGAFLLVIVMIHCLLIWV</sequence>
<accession>A0AAP0D692</accession>